<gene>
    <name evidence="1" type="ORF">T11_9862</name>
</gene>
<name>A0A0V1HZ95_9BILA</name>
<dbReference type="AlphaFoldDB" id="A0A0V1HZ95"/>
<comment type="caution">
    <text evidence="1">The sequence shown here is derived from an EMBL/GenBank/DDBJ whole genome shotgun (WGS) entry which is preliminary data.</text>
</comment>
<keyword evidence="2" id="KW-1185">Reference proteome</keyword>
<protein>
    <submittedName>
        <fullName evidence="1">Uncharacterized protein</fullName>
    </submittedName>
</protein>
<accession>A0A0V1HZ95</accession>
<dbReference type="Proteomes" id="UP000055024">
    <property type="component" value="Unassembled WGS sequence"/>
</dbReference>
<dbReference type="EMBL" id="JYDP01000014">
    <property type="protein sequence ID" value="KRZ15929.1"/>
    <property type="molecule type" value="Genomic_DNA"/>
</dbReference>
<organism evidence="1 2">
    <name type="scientific">Trichinella zimbabwensis</name>
    <dbReference type="NCBI Taxonomy" id="268475"/>
    <lineage>
        <taxon>Eukaryota</taxon>
        <taxon>Metazoa</taxon>
        <taxon>Ecdysozoa</taxon>
        <taxon>Nematoda</taxon>
        <taxon>Enoplea</taxon>
        <taxon>Dorylaimia</taxon>
        <taxon>Trichinellida</taxon>
        <taxon>Trichinellidae</taxon>
        <taxon>Trichinella</taxon>
    </lineage>
</organism>
<reference evidence="1 2" key="1">
    <citation type="submission" date="2015-01" db="EMBL/GenBank/DDBJ databases">
        <title>Evolution of Trichinella species and genotypes.</title>
        <authorList>
            <person name="Korhonen P.K."/>
            <person name="Edoardo P."/>
            <person name="Giuseppe L.R."/>
            <person name="Gasser R.B."/>
        </authorList>
    </citation>
    <scope>NUCLEOTIDE SEQUENCE [LARGE SCALE GENOMIC DNA]</scope>
    <source>
        <strain evidence="1">ISS1029</strain>
    </source>
</reference>
<sequence>MHFEKREYKFNIKATKASVLKINSTELHKKIEIFFNDEMTPIQGICDDSVWRTLRKAIKSLDHILQSHRKEYI</sequence>
<evidence type="ECO:0000313" key="1">
    <source>
        <dbReference type="EMBL" id="KRZ15929.1"/>
    </source>
</evidence>
<evidence type="ECO:0000313" key="2">
    <source>
        <dbReference type="Proteomes" id="UP000055024"/>
    </source>
</evidence>
<proteinExistence type="predicted"/>